<name>A0ABQ1QF69_9ACTN</name>
<proteinExistence type="predicted"/>
<dbReference type="Proteomes" id="UP000630594">
    <property type="component" value="Unassembled WGS sequence"/>
</dbReference>
<feature type="compositionally biased region" description="Basic and acidic residues" evidence="1">
    <location>
        <begin position="22"/>
        <end position="35"/>
    </location>
</feature>
<evidence type="ECO:0000313" key="3">
    <source>
        <dbReference type="Proteomes" id="UP000630594"/>
    </source>
</evidence>
<keyword evidence="3" id="KW-1185">Reference proteome</keyword>
<comment type="caution">
    <text evidence="2">The sequence shown here is derived from an EMBL/GenBank/DDBJ whole genome shotgun (WGS) entry which is preliminary data.</text>
</comment>
<organism evidence="2 3">
    <name type="scientific">Nocardioides daphniae</name>
    <dbReference type="NCBI Taxonomy" id="402297"/>
    <lineage>
        <taxon>Bacteria</taxon>
        <taxon>Bacillati</taxon>
        <taxon>Actinomycetota</taxon>
        <taxon>Actinomycetes</taxon>
        <taxon>Propionibacteriales</taxon>
        <taxon>Nocardioidaceae</taxon>
        <taxon>Nocardioides</taxon>
    </lineage>
</organism>
<sequence>MHQGPTGREGGRALTAHLAKPAGHDPRIKGRERWAGLHNNYDPPARVLRPDSAKPQLFS</sequence>
<protein>
    <submittedName>
        <fullName evidence="2">Uncharacterized protein</fullName>
    </submittedName>
</protein>
<evidence type="ECO:0000256" key="1">
    <source>
        <dbReference type="SAM" id="MobiDB-lite"/>
    </source>
</evidence>
<gene>
    <name evidence="2" type="ORF">GCM10007231_23440</name>
</gene>
<evidence type="ECO:0000313" key="2">
    <source>
        <dbReference type="EMBL" id="GGD23630.1"/>
    </source>
</evidence>
<reference evidence="3" key="1">
    <citation type="journal article" date="2019" name="Int. J. Syst. Evol. Microbiol.">
        <title>The Global Catalogue of Microorganisms (GCM) 10K type strain sequencing project: providing services to taxonomists for standard genome sequencing and annotation.</title>
        <authorList>
            <consortium name="The Broad Institute Genomics Platform"/>
            <consortium name="The Broad Institute Genome Sequencing Center for Infectious Disease"/>
            <person name="Wu L."/>
            <person name="Ma J."/>
        </authorList>
    </citation>
    <scope>NUCLEOTIDE SEQUENCE [LARGE SCALE GENOMIC DNA]</scope>
    <source>
        <strain evidence="3">CCM 7403</strain>
    </source>
</reference>
<dbReference type="EMBL" id="BMCK01000003">
    <property type="protein sequence ID" value="GGD23630.1"/>
    <property type="molecule type" value="Genomic_DNA"/>
</dbReference>
<accession>A0ABQ1QF69</accession>
<feature type="region of interest" description="Disordered" evidence="1">
    <location>
        <begin position="1"/>
        <end position="59"/>
    </location>
</feature>